<feature type="domain" description="GP-PDE" evidence="1">
    <location>
        <begin position="40"/>
        <end position="281"/>
    </location>
</feature>
<dbReference type="Proteomes" id="UP000051213">
    <property type="component" value="Unassembled WGS sequence"/>
</dbReference>
<accession>A0A0R2U0D7</accession>
<dbReference type="AlphaFoldDB" id="A0A0R2U0D7"/>
<dbReference type="Pfam" id="PF03009">
    <property type="entry name" value="GDPD"/>
    <property type="match status" value="1"/>
</dbReference>
<dbReference type="PANTHER" id="PTHR46211:SF1">
    <property type="entry name" value="GLYCEROPHOSPHODIESTER PHOSPHODIESTERASE, CYTOPLASMIC"/>
    <property type="match status" value="1"/>
</dbReference>
<evidence type="ECO:0000313" key="3">
    <source>
        <dbReference type="Proteomes" id="UP000051213"/>
    </source>
</evidence>
<dbReference type="GO" id="GO:0008081">
    <property type="term" value="F:phosphoric diester hydrolase activity"/>
    <property type="evidence" value="ECO:0007669"/>
    <property type="project" value="InterPro"/>
</dbReference>
<dbReference type="PROSITE" id="PS51704">
    <property type="entry name" value="GP_PDE"/>
    <property type="match status" value="1"/>
</dbReference>
<dbReference type="GO" id="GO:0006629">
    <property type="term" value="P:lipid metabolic process"/>
    <property type="evidence" value="ECO:0007669"/>
    <property type="project" value="InterPro"/>
</dbReference>
<proteinExistence type="predicted"/>
<evidence type="ECO:0000259" key="1">
    <source>
        <dbReference type="PROSITE" id="PS51704"/>
    </source>
</evidence>
<dbReference type="EMBL" id="LICA01000634">
    <property type="protein sequence ID" value="KRO91051.1"/>
    <property type="molecule type" value="Genomic_DNA"/>
</dbReference>
<comment type="caution">
    <text evidence="2">The sequence shown here is derived from an EMBL/GenBank/DDBJ whole genome shotgun (WGS) entry which is preliminary data.</text>
</comment>
<evidence type="ECO:0000313" key="2">
    <source>
        <dbReference type="EMBL" id="KRO91051.1"/>
    </source>
</evidence>
<name>A0A0R2U0D7_9GAMM</name>
<dbReference type="PANTHER" id="PTHR46211">
    <property type="entry name" value="GLYCEROPHOSPHORYL DIESTER PHOSPHODIESTERASE"/>
    <property type="match status" value="1"/>
</dbReference>
<dbReference type="PROSITE" id="PS50007">
    <property type="entry name" value="PIPLC_X_DOMAIN"/>
    <property type="match status" value="1"/>
</dbReference>
<gene>
    <name evidence="2" type="ORF">ABS24_02815</name>
</gene>
<sequence>MSSSLLLGWSKDTIYHALIRTMRLSPMSVKILPVTPLNAEELVAHRGYRAKYPENTALSIIKAIDAGALFVEIDVQFSQDKLPIIYHDTTLSRVSGFEKSVFECNRDELLGYPAYEPDRLGDTFIDEKISPLEALVSILEANPDVKAFVELKDESIEHCGREFILDSVQNILHPVADRAVIMSFDYSLALGARKSGWPLVGLVLKQWDDLYLEEVRAAEPDFIYTDHLIIPRECDLTTIEALRDATLVAYEVGSQALGHSLLDRGVDMLETFEIEALLAAD</sequence>
<dbReference type="SUPFAM" id="SSF51695">
    <property type="entry name" value="PLC-like phosphodiesterases"/>
    <property type="match status" value="1"/>
</dbReference>
<dbReference type="InterPro" id="IPR030395">
    <property type="entry name" value="GP_PDE_dom"/>
</dbReference>
<organism evidence="2 3">
    <name type="scientific">SAR92 bacterium BACL26 MAG-121220-bin70</name>
    <dbReference type="NCBI Taxonomy" id="1655626"/>
    <lineage>
        <taxon>Bacteria</taxon>
        <taxon>Pseudomonadati</taxon>
        <taxon>Pseudomonadota</taxon>
        <taxon>Gammaproteobacteria</taxon>
        <taxon>Cellvibrionales</taxon>
        <taxon>Porticoccaceae</taxon>
        <taxon>SAR92 clade</taxon>
    </lineage>
</organism>
<protein>
    <recommendedName>
        <fullName evidence="1">GP-PDE domain-containing protein</fullName>
    </recommendedName>
</protein>
<dbReference type="Gene3D" id="3.20.20.190">
    <property type="entry name" value="Phosphatidylinositol (PI) phosphodiesterase"/>
    <property type="match status" value="1"/>
</dbReference>
<dbReference type="InterPro" id="IPR017946">
    <property type="entry name" value="PLC-like_Pdiesterase_TIM-brl"/>
</dbReference>
<reference evidence="2 3" key="1">
    <citation type="submission" date="2015-10" db="EMBL/GenBank/DDBJ databases">
        <title>Metagenome-Assembled Genomes uncover a global brackish microbiome.</title>
        <authorList>
            <person name="Hugerth L.W."/>
            <person name="Larsson J."/>
            <person name="Alneberg J."/>
            <person name="Lindh M.V."/>
            <person name="Legrand C."/>
            <person name="Pinhassi J."/>
            <person name="Andersson A.F."/>
        </authorList>
    </citation>
    <scope>NUCLEOTIDE SEQUENCE [LARGE SCALE GENOMIC DNA]</scope>
    <source>
        <strain evidence="2">BACL26 MAG-121220-bin70</strain>
    </source>
</reference>